<dbReference type="PANTHER" id="PTHR16779:SF1">
    <property type="entry name" value="BETA-1,4-MANNOSYLTRANSFERASE EGH"/>
    <property type="match status" value="1"/>
</dbReference>
<feature type="chain" id="PRO_5037700696" evidence="1">
    <location>
        <begin position="19"/>
        <end position="213"/>
    </location>
</feature>
<feature type="signal peptide" evidence="1">
    <location>
        <begin position="1"/>
        <end position="18"/>
    </location>
</feature>
<evidence type="ECO:0000259" key="2">
    <source>
        <dbReference type="Pfam" id="PF13632"/>
    </source>
</evidence>
<name>A0A914UII4_9BILA</name>
<evidence type="ECO:0000313" key="3">
    <source>
        <dbReference type="Proteomes" id="UP000887566"/>
    </source>
</evidence>
<keyword evidence="3" id="KW-1185">Reference proteome</keyword>
<evidence type="ECO:0000313" key="4">
    <source>
        <dbReference type="WBParaSite" id="PSAMB.scaffold10150size4305.g33077.t1"/>
    </source>
</evidence>
<dbReference type="PANTHER" id="PTHR16779">
    <property type="entry name" value="BETA-1,4-MANNOSYLTRANSFERASE EGH"/>
    <property type="match status" value="1"/>
</dbReference>
<dbReference type="AlphaFoldDB" id="A0A914UII4"/>
<dbReference type="WBParaSite" id="PSAMB.scaffold10150size4305.g33077.t1">
    <property type="protein sequence ID" value="PSAMB.scaffold10150size4305.g33077.t1"/>
    <property type="gene ID" value="PSAMB.scaffold10150size4305.g33077"/>
</dbReference>
<protein>
    <submittedName>
        <fullName evidence="4">Glycosyltransferase 2-like domain-containing protein</fullName>
    </submittedName>
</protein>
<reference evidence="4" key="1">
    <citation type="submission" date="2022-11" db="UniProtKB">
        <authorList>
            <consortium name="WormBaseParasite"/>
        </authorList>
    </citation>
    <scope>IDENTIFICATION</scope>
</reference>
<dbReference type="GO" id="GO:0005737">
    <property type="term" value="C:cytoplasm"/>
    <property type="evidence" value="ECO:0007669"/>
    <property type="project" value="TreeGrafter"/>
</dbReference>
<dbReference type="GO" id="GO:0019187">
    <property type="term" value="F:beta-1,4-mannosyltransferase activity"/>
    <property type="evidence" value="ECO:0007669"/>
    <property type="project" value="InterPro"/>
</dbReference>
<evidence type="ECO:0000256" key="1">
    <source>
        <dbReference type="SAM" id="SignalP"/>
    </source>
</evidence>
<dbReference type="Pfam" id="PF13632">
    <property type="entry name" value="Glyco_trans_2_3"/>
    <property type="match status" value="1"/>
</dbReference>
<sequence>MRLASLLVLPQCVCNTLGLLLYNCFKEKVKLKASPLLAPFVCVRVVTKGDYPELVRQNVARNIQTCHDAGMENFIFEVVTDKRVDMPKNPRVREVVVPNSYRTKTGALFKARALQYCLEDDVNILTDEDWIVHLDEETLLTENSVCGVLNFCSDGKHQFGQGVITYANGEIVNWITTLSDSFRVADDLGKLRFQFSYFHRPLFGWKGSFVVTQ</sequence>
<dbReference type="InterPro" id="IPR001173">
    <property type="entry name" value="Glyco_trans_2-like"/>
</dbReference>
<organism evidence="3 4">
    <name type="scientific">Plectus sambesii</name>
    <dbReference type="NCBI Taxonomy" id="2011161"/>
    <lineage>
        <taxon>Eukaryota</taxon>
        <taxon>Metazoa</taxon>
        <taxon>Ecdysozoa</taxon>
        <taxon>Nematoda</taxon>
        <taxon>Chromadorea</taxon>
        <taxon>Plectida</taxon>
        <taxon>Plectina</taxon>
        <taxon>Plectoidea</taxon>
        <taxon>Plectidae</taxon>
        <taxon>Plectus</taxon>
    </lineage>
</organism>
<proteinExistence type="predicted"/>
<dbReference type="Proteomes" id="UP000887566">
    <property type="component" value="Unplaced"/>
</dbReference>
<feature type="domain" description="Glycosyltransferase 2-like" evidence="2">
    <location>
        <begin position="130"/>
        <end position="212"/>
    </location>
</feature>
<dbReference type="InterPro" id="IPR027389">
    <property type="entry name" value="B_mannosylTrfase_Bre-3/Egh"/>
</dbReference>
<keyword evidence="1" id="KW-0732">Signal</keyword>
<accession>A0A914UII4</accession>